<dbReference type="InterPro" id="IPR001841">
    <property type="entry name" value="Znf_RING"/>
</dbReference>
<dbReference type="InterPro" id="IPR013956">
    <property type="entry name" value="E3_ubiquit_lig_Bre1"/>
</dbReference>
<feature type="coiled-coil region" evidence="16">
    <location>
        <begin position="552"/>
        <end position="607"/>
    </location>
</feature>
<evidence type="ECO:0000259" key="18">
    <source>
        <dbReference type="PROSITE" id="PS50089"/>
    </source>
</evidence>
<comment type="function">
    <text evidence="13">E3 ubiquitin-protein ligase that mediates monoubiquitination of histone H2B to form H2BK123ub1. H2BK123ub1 gives a specific tag for epigenetic transcriptional activation and is also a prerequisite for H3K4me and H3K79me formation.</text>
</comment>
<comment type="pathway">
    <text evidence="3 15">Protein modification; protein ubiquitination.</text>
</comment>
<dbReference type="GO" id="GO:0006325">
    <property type="term" value="P:chromatin organization"/>
    <property type="evidence" value="ECO:0007669"/>
    <property type="project" value="UniProtKB-KW"/>
</dbReference>
<evidence type="ECO:0000256" key="12">
    <source>
        <dbReference type="ARBA" id="ARBA00023242"/>
    </source>
</evidence>
<keyword evidence="9 15" id="KW-0862">Zinc</keyword>
<dbReference type="GO" id="GO:0061630">
    <property type="term" value="F:ubiquitin protein ligase activity"/>
    <property type="evidence" value="ECO:0007669"/>
    <property type="project" value="UniProtKB-EC"/>
</dbReference>
<accession>A0AB34PNY0</accession>
<dbReference type="CDD" id="cd16499">
    <property type="entry name" value="RING-HC_Bre1-like"/>
    <property type="match status" value="1"/>
</dbReference>
<dbReference type="SMART" id="SM00184">
    <property type="entry name" value="RING"/>
    <property type="match status" value="1"/>
</dbReference>
<feature type="region of interest" description="Disordered" evidence="17">
    <location>
        <begin position="180"/>
        <end position="226"/>
    </location>
</feature>
<keyword evidence="5 15" id="KW-0808">Transferase</keyword>
<dbReference type="EC" id="2.3.2.27" evidence="15"/>
<dbReference type="PANTHER" id="PTHR23163">
    <property type="entry name" value="RING FINGER PROTEIN-RELATED"/>
    <property type="match status" value="1"/>
</dbReference>
<proteinExistence type="inferred from homology"/>
<dbReference type="GO" id="GO:0016567">
    <property type="term" value="P:protein ubiquitination"/>
    <property type="evidence" value="ECO:0007669"/>
    <property type="project" value="UniProtKB-UniRule"/>
</dbReference>
<dbReference type="Pfam" id="PF08647">
    <property type="entry name" value="BRE1"/>
    <property type="match status" value="1"/>
</dbReference>
<keyword evidence="7 14" id="KW-0863">Zinc-finger</keyword>
<keyword evidence="8 15" id="KW-0833">Ubl conjugation pathway</keyword>
<organism evidence="19 20">
    <name type="scientific">Candida albicans P78048</name>
    <dbReference type="NCBI Taxonomy" id="1094989"/>
    <lineage>
        <taxon>Eukaryota</taxon>
        <taxon>Fungi</taxon>
        <taxon>Dikarya</taxon>
        <taxon>Ascomycota</taxon>
        <taxon>Saccharomycotina</taxon>
        <taxon>Pichiomycetes</taxon>
        <taxon>Debaryomycetaceae</taxon>
        <taxon>Candida/Lodderomyces clade</taxon>
        <taxon>Candida</taxon>
    </lineage>
</organism>
<keyword evidence="12 15" id="KW-0539">Nucleus</keyword>
<dbReference type="FunFam" id="3.30.40.10:FF:000414">
    <property type="entry name" value="E3 ubiquitin protein ligase"/>
    <property type="match status" value="1"/>
</dbReference>
<reference evidence="19 20" key="1">
    <citation type="submission" date="2013-12" db="EMBL/GenBank/DDBJ databases">
        <title>The Genome Sequence of Candida albicans P78048.</title>
        <authorList>
            <consortium name="The Broad Institute Genome Sequencing Platform"/>
            <consortium name="The Broad Institute Genome Sequencing Center for Infectious Disease"/>
            <person name="Cuomo C."/>
            <person name="Bennett R."/>
            <person name="Hirakawa M."/>
            <person name="Noverr M."/>
            <person name="Mitchell A."/>
            <person name="Young S.K."/>
            <person name="Zeng Q."/>
            <person name="Gargeya S."/>
            <person name="Fitzgerald M."/>
            <person name="Abouelleil A."/>
            <person name="Alvarado L."/>
            <person name="Berlin A.M."/>
            <person name="Chapman S.B."/>
            <person name="Dewar J."/>
            <person name="Goldberg J."/>
            <person name="Griggs A."/>
            <person name="Gujja S."/>
            <person name="Hansen M."/>
            <person name="Howarth C."/>
            <person name="Imamovic A."/>
            <person name="Larimer J."/>
            <person name="McCowan C."/>
            <person name="Murphy C."/>
            <person name="Pearson M."/>
            <person name="Priest M."/>
            <person name="Roberts A."/>
            <person name="Saif S."/>
            <person name="Shea T."/>
            <person name="Sykes S."/>
            <person name="Wortman J."/>
            <person name="Nusbaum C."/>
            <person name="Birren B."/>
        </authorList>
    </citation>
    <scope>NUCLEOTIDE SEQUENCE [LARGE SCALE GENOMIC DNA]</scope>
    <source>
        <strain evidence="19 20">P78048</strain>
    </source>
</reference>
<evidence type="ECO:0000256" key="11">
    <source>
        <dbReference type="ARBA" id="ARBA00023054"/>
    </source>
</evidence>
<sequence length="681" mass="78522">MAVDNEKKRSTPDSLNSPHAKKSKPMQELSESGPLTQADVVYFQKEAIWRQMIQYKQQMMSMRSELIRLQRESDASKHIVTVLTAWYEQILALFDELNSEETSDLLLAITKNDDEQLDLIRKKLSNLISSKVTFDSAKYEKVSGELALLSRQNEQMTEEKRSLGERIDELESKITELAKEHERAQSKTLKRLDSQRHIKTEEDEQSTTKEENPQPNGHHKENDKTAVVDSEELDNLKCELDKLKTANQLLVQQVEQLTKENQSLIQKSLNLENKLHNLEESDLEDNTYYKKIVKNNQSLQEQIGKLTKLNSSNVSRLNELERQQNDLKSVIEGEIIEENEKLKQQLQESENNLVRIRTTRDELLSKNNILTSQLQDQKTNESLVELNNVLSKRVESLTEERLEAIVGTPGTGKLEDLSQQELIHKISQLNNEIKEVELAFKQTREITLKKLTSSIDQENLTKKLTIEKNKADQKYFSAMRVKDSLTNENKLLKAQIAKSQDLIKNLNDLEKKYLNKIDLLSNQLVDFRIIKENSLAENSKLHDELKTLNIAQDALHQEVERVNAKLESTLKEHTDLQESNKKRELELAKLQKQLQSTENILQKYKTNNTNSLLQEDEQQLEALRSIAKCSVCSKNWKDTAITVCGHVFCSKCTQERLAARLRRCPSCNRGFSANDLLSIHL</sequence>
<dbReference type="Proteomes" id="UP000030161">
    <property type="component" value="Unassembled WGS sequence"/>
</dbReference>
<keyword evidence="11 15" id="KW-0175">Coiled coil</keyword>
<feature type="compositionally biased region" description="Basic and acidic residues" evidence="17">
    <location>
        <begin position="1"/>
        <end position="11"/>
    </location>
</feature>
<name>A0AB34PNY0_CANAX</name>
<evidence type="ECO:0000313" key="19">
    <source>
        <dbReference type="EMBL" id="KGR08444.1"/>
    </source>
</evidence>
<evidence type="ECO:0000256" key="1">
    <source>
        <dbReference type="ARBA" id="ARBA00000900"/>
    </source>
</evidence>
<feature type="coiled-coil region" evidence="16">
    <location>
        <begin position="226"/>
        <end position="446"/>
    </location>
</feature>
<feature type="domain" description="RING-type" evidence="18">
    <location>
        <begin position="629"/>
        <end position="668"/>
    </location>
</feature>
<dbReference type="SMR" id="A0AB34PNY0"/>
<evidence type="ECO:0000256" key="9">
    <source>
        <dbReference type="ARBA" id="ARBA00022833"/>
    </source>
</evidence>
<comment type="caution">
    <text evidence="19">The sequence shown here is derived from an EMBL/GenBank/DDBJ whole genome shotgun (WGS) entry which is preliminary data.</text>
</comment>
<evidence type="ECO:0000256" key="10">
    <source>
        <dbReference type="ARBA" id="ARBA00022853"/>
    </source>
</evidence>
<comment type="similarity">
    <text evidence="4 15">Belongs to the BRE1 family.</text>
</comment>
<dbReference type="SUPFAM" id="SSF57850">
    <property type="entry name" value="RING/U-box"/>
    <property type="match status" value="1"/>
</dbReference>
<evidence type="ECO:0000256" key="16">
    <source>
        <dbReference type="SAM" id="Coils"/>
    </source>
</evidence>
<dbReference type="Pfam" id="PF13923">
    <property type="entry name" value="zf-C3HC4_2"/>
    <property type="match status" value="1"/>
</dbReference>
<evidence type="ECO:0000256" key="13">
    <source>
        <dbReference type="ARBA" id="ARBA00059679"/>
    </source>
</evidence>
<protein>
    <recommendedName>
        <fullName evidence="15">E3 ubiquitin protein ligase</fullName>
        <ecNumber evidence="15">2.3.2.27</ecNumber>
    </recommendedName>
</protein>
<dbReference type="GO" id="GO:0005634">
    <property type="term" value="C:nucleus"/>
    <property type="evidence" value="ECO:0007669"/>
    <property type="project" value="UniProtKB-SubCell"/>
</dbReference>
<keyword evidence="6 15" id="KW-0479">Metal-binding</keyword>
<comment type="subcellular location">
    <subcellularLocation>
        <location evidence="2 15">Nucleus</location>
    </subcellularLocation>
</comment>
<evidence type="ECO:0000256" key="17">
    <source>
        <dbReference type="SAM" id="MobiDB-lite"/>
    </source>
</evidence>
<dbReference type="AlphaFoldDB" id="A0AB34PNY0"/>
<comment type="catalytic activity">
    <reaction evidence="1 15">
        <text>S-ubiquitinyl-[E2 ubiquitin-conjugating enzyme]-L-cysteine + [acceptor protein]-L-lysine = [E2 ubiquitin-conjugating enzyme]-L-cysteine + N(6)-ubiquitinyl-[acceptor protein]-L-lysine.</text>
        <dbReference type="EC" id="2.3.2.27"/>
    </reaction>
</comment>
<keyword evidence="10 15" id="KW-0156">Chromatin regulator</keyword>
<dbReference type="PROSITE" id="PS50089">
    <property type="entry name" value="ZF_RING_2"/>
    <property type="match status" value="1"/>
</dbReference>
<dbReference type="GO" id="GO:0008270">
    <property type="term" value="F:zinc ion binding"/>
    <property type="evidence" value="ECO:0007669"/>
    <property type="project" value="UniProtKB-KW"/>
</dbReference>
<evidence type="ECO:0000256" key="8">
    <source>
        <dbReference type="ARBA" id="ARBA00022786"/>
    </source>
</evidence>
<evidence type="ECO:0000256" key="3">
    <source>
        <dbReference type="ARBA" id="ARBA00004906"/>
    </source>
</evidence>
<evidence type="ECO:0000256" key="15">
    <source>
        <dbReference type="RuleBase" id="RU365038"/>
    </source>
</evidence>
<dbReference type="GO" id="GO:0033503">
    <property type="term" value="C:HULC complex"/>
    <property type="evidence" value="ECO:0007669"/>
    <property type="project" value="TreeGrafter"/>
</dbReference>
<evidence type="ECO:0000256" key="5">
    <source>
        <dbReference type="ARBA" id="ARBA00022679"/>
    </source>
</evidence>
<evidence type="ECO:0000256" key="6">
    <source>
        <dbReference type="ARBA" id="ARBA00022723"/>
    </source>
</evidence>
<dbReference type="PANTHER" id="PTHR23163:SF0">
    <property type="entry name" value="E3 UBIQUITIN-PROTEIN LIGASE BRE1"/>
    <property type="match status" value="1"/>
</dbReference>
<feature type="region of interest" description="Disordered" evidence="17">
    <location>
        <begin position="1"/>
        <end position="32"/>
    </location>
</feature>
<evidence type="ECO:0000256" key="14">
    <source>
        <dbReference type="PROSITE-ProRule" id="PRU00175"/>
    </source>
</evidence>
<dbReference type="GO" id="GO:0006950">
    <property type="term" value="P:response to stress"/>
    <property type="evidence" value="ECO:0007669"/>
    <property type="project" value="UniProtKB-ARBA"/>
</dbReference>
<dbReference type="InterPro" id="IPR013083">
    <property type="entry name" value="Znf_RING/FYVE/PHD"/>
</dbReference>
<evidence type="ECO:0000256" key="2">
    <source>
        <dbReference type="ARBA" id="ARBA00004123"/>
    </source>
</evidence>
<evidence type="ECO:0000256" key="4">
    <source>
        <dbReference type="ARBA" id="ARBA00005555"/>
    </source>
</evidence>
<dbReference type="Gene3D" id="3.30.40.10">
    <property type="entry name" value="Zinc/RING finger domain, C3HC4 (zinc finger)"/>
    <property type="match status" value="1"/>
</dbReference>
<evidence type="ECO:0000256" key="7">
    <source>
        <dbReference type="ARBA" id="ARBA00022771"/>
    </source>
</evidence>
<evidence type="ECO:0000313" key="20">
    <source>
        <dbReference type="Proteomes" id="UP000030161"/>
    </source>
</evidence>
<gene>
    <name evidence="19" type="ORF">MG3_03999</name>
</gene>
<feature type="coiled-coil region" evidence="16">
    <location>
        <begin position="482"/>
        <end position="523"/>
    </location>
</feature>
<dbReference type="EMBL" id="AJIX01000028">
    <property type="protein sequence ID" value="KGR08444.1"/>
    <property type="molecule type" value="Genomic_DNA"/>
</dbReference>